<accession>A0A2H6K9I4</accession>
<dbReference type="GeneID" id="39873432"/>
<feature type="domain" description="RAP" evidence="2">
    <location>
        <begin position="341"/>
        <end position="399"/>
    </location>
</feature>
<organism evidence="3 4">
    <name type="scientific">Babesia ovata</name>
    <dbReference type="NCBI Taxonomy" id="189622"/>
    <lineage>
        <taxon>Eukaryota</taxon>
        <taxon>Sar</taxon>
        <taxon>Alveolata</taxon>
        <taxon>Apicomplexa</taxon>
        <taxon>Aconoidasida</taxon>
        <taxon>Piroplasmida</taxon>
        <taxon>Babesiidae</taxon>
        <taxon>Babesia</taxon>
    </lineage>
</organism>
<proteinExistence type="predicted"/>
<dbReference type="OrthoDB" id="443345at2759"/>
<dbReference type="Proteomes" id="UP000236319">
    <property type="component" value="Unassembled WGS sequence"/>
</dbReference>
<reference evidence="3 4" key="1">
    <citation type="journal article" date="2017" name="BMC Genomics">
        <title>Whole-genome assembly of Babesia ovata and comparative genomics between closely related pathogens.</title>
        <authorList>
            <person name="Yamagishi J."/>
            <person name="Asada M."/>
            <person name="Hakimi H."/>
            <person name="Tanaka T.Q."/>
            <person name="Sugimoto C."/>
            <person name="Kawazu S."/>
        </authorList>
    </citation>
    <scope>NUCLEOTIDE SEQUENCE [LARGE SCALE GENOMIC DNA]</scope>
    <source>
        <strain evidence="3 4">Miyake</strain>
    </source>
</reference>
<keyword evidence="4" id="KW-1185">Reference proteome</keyword>
<dbReference type="RefSeq" id="XP_028865905.1">
    <property type="nucleotide sequence ID" value="XM_029010072.1"/>
</dbReference>
<dbReference type="AlphaFoldDB" id="A0A2H6K9I4"/>
<evidence type="ECO:0000256" key="1">
    <source>
        <dbReference type="SAM" id="MobiDB-lite"/>
    </source>
</evidence>
<sequence length="409" mass="46568">MCSQLCKQLELQDLDLLSSLSEDVRLAFVKLYAKPAKRRRGRVSASKDADTSTSADHTARPVPPREFQINTSRAPALKDAVKATCVIFNELRILHDPLFATIGDLLLEHSEDISTDEAELLLRTYASQNYRDHEIVNALVRKVEAELESMGIGTVLSVYRSLSKMELMSPALCSSLEPRLCQRSDNGNEICFKFHDEIDVNQLVNVGYSKLIQGSVEQDAFWFIRGVLQTVADKLPSSTASLTASNKRYDSNGVVFNECRKLTTLMAFLKCLSEPCYSTLDEKDIDALNEAICADGGYKKFRTTKFVEKVSEHLTKLRIRHETGIYANGVLLDIMEKDRNVVWLCNSYHRFYAASFDPTAESKAMERLIRAFGFKTCPINYYQWGRLKAKRTRFAYLRMARYYALHDQR</sequence>
<protein>
    <recommendedName>
        <fullName evidence="2">RAP domain-containing protein</fullName>
    </recommendedName>
</protein>
<dbReference type="VEuPathDB" id="PiroplasmaDB:BOVATA_011550"/>
<dbReference type="InterPro" id="IPR013584">
    <property type="entry name" value="RAP"/>
</dbReference>
<evidence type="ECO:0000313" key="4">
    <source>
        <dbReference type="Proteomes" id="UP000236319"/>
    </source>
</evidence>
<comment type="caution">
    <text evidence="3">The sequence shown here is derived from an EMBL/GenBank/DDBJ whole genome shotgun (WGS) entry which is preliminary data.</text>
</comment>
<dbReference type="Pfam" id="PF08373">
    <property type="entry name" value="RAP"/>
    <property type="match status" value="1"/>
</dbReference>
<name>A0A2H6K9I4_9APIC</name>
<dbReference type="EMBL" id="BDSA01000001">
    <property type="protein sequence ID" value="GBE59662.1"/>
    <property type="molecule type" value="Genomic_DNA"/>
</dbReference>
<evidence type="ECO:0000259" key="2">
    <source>
        <dbReference type="PROSITE" id="PS51286"/>
    </source>
</evidence>
<feature type="region of interest" description="Disordered" evidence="1">
    <location>
        <begin position="42"/>
        <end position="63"/>
    </location>
</feature>
<dbReference type="SMART" id="SM00952">
    <property type="entry name" value="RAP"/>
    <property type="match status" value="1"/>
</dbReference>
<evidence type="ECO:0000313" key="3">
    <source>
        <dbReference type="EMBL" id="GBE59662.1"/>
    </source>
</evidence>
<dbReference type="PROSITE" id="PS51286">
    <property type="entry name" value="RAP"/>
    <property type="match status" value="1"/>
</dbReference>
<gene>
    <name evidence="3" type="ORF">BOVATA_011550</name>
</gene>